<evidence type="ECO:0000256" key="7">
    <source>
        <dbReference type="ARBA" id="ARBA00023242"/>
    </source>
</evidence>
<dbReference type="GO" id="GO:0005634">
    <property type="term" value="C:nucleus"/>
    <property type="evidence" value="ECO:0007669"/>
    <property type="project" value="UniProtKB-SubCell"/>
</dbReference>
<dbReference type="GO" id="GO:0000978">
    <property type="term" value="F:RNA polymerase II cis-regulatory region sequence-specific DNA binding"/>
    <property type="evidence" value="ECO:0007669"/>
    <property type="project" value="TreeGrafter"/>
</dbReference>
<dbReference type="SUPFAM" id="SSF46785">
    <property type="entry name" value="Winged helix' DNA-binding domain"/>
    <property type="match status" value="1"/>
</dbReference>
<dbReference type="InterPro" id="IPR001766">
    <property type="entry name" value="Fork_head_dom"/>
</dbReference>
<evidence type="ECO:0000256" key="9">
    <source>
        <dbReference type="SAM" id="MobiDB-lite"/>
    </source>
</evidence>
<feature type="compositionally biased region" description="Basic and acidic residues" evidence="9">
    <location>
        <begin position="517"/>
        <end position="536"/>
    </location>
</feature>
<dbReference type="GO" id="GO:0001945">
    <property type="term" value="P:lymph vessel development"/>
    <property type="evidence" value="ECO:0007669"/>
    <property type="project" value="UniProtKB-ARBA"/>
</dbReference>
<dbReference type="PROSITE" id="PS50039">
    <property type="entry name" value="FORK_HEAD_3"/>
    <property type="match status" value="1"/>
</dbReference>
<dbReference type="Proteomes" id="UP000261640">
    <property type="component" value="Unplaced"/>
</dbReference>
<feature type="region of interest" description="Disordered" evidence="9">
    <location>
        <begin position="573"/>
        <end position="598"/>
    </location>
</feature>
<dbReference type="FunFam" id="1.10.10.10:FF:000032">
    <property type="entry name" value="Forkhead box protein O4"/>
    <property type="match status" value="1"/>
</dbReference>
<feature type="compositionally biased region" description="Low complexity" evidence="9">
    <location>
        <begin position="447"/>
        <end position="458"/>
    </location>
</feature>
<dbReference type="InterPro" id="IPR036390">
    <property type="entry name" value="WH_DNA-bd_sf"/>
</dbReference>
<feature type="DNA-binding region" description="Fork-head" evidence="8">
    <location>
        <begin position="116"/>
        <end position="210"/>
    </location>
</feature>
<dbReference type="CTD" id="566899"/>
<feature type="region of interest" description="Disordered" evidence="9">
    <location>
        <begin position="191"/>
        <end position="210"/>
    </location>
</feature>
<evidence type="ECO:0000259" key="10">
    <source>
        <dbReference type="PROSITE" id="PS50039"/>
    </source>
</evidence>
<name>A0A3Q3KNG4_9TELE</name>
<keyword evidence="7 8" id="KW-0539">Nucleus</keyword>
<feature type="compositionally biased region" description="Basic residues" evidence="9">
    <location>
        <begin position="489"/>
        <end position="499"/>
    </location>
</feature>
<dbReference type="CDD" id="cd20063">
    <property type="entry name" value="FH_FOXO6"/>
    <property type="match status" value="1"/>
</dbReference>
<dbReference type="Pfam" id="PF00250">
    <property type="entry name" value="Forkhead"/>
    <property type="match status" value="1"/>
</dbReference>
<feature type="region of interest" description="Disordered" evidence="9">
    <location>
        <begin position="234"/>
        <end position="266"/>
    </location>
</feature>
<evidence type="ECO:0000256" key="4">
    <source>
        <dbReference type="ARBA" id="ARBA00023015"/>
    </source>
</evidence>
<dbReference type="InterPro" id="IPR032067">
    <property type="entry name" value="FOXO-TAD"/>
</dbReference>
<dbReference type="RefSeq" id="XP_026155301.1">
    <property type="nucleotide sequence ID" value="XM_026299516.2"/>
</dbReference>
<dbReference type="InParanoid" id="A0A3Q3KNG4"/>
<dbReference type="GeneTree" id="ENSGT00940000165224"/>
<comment type="subcellular location">
    <subcellularLocation>
        <location evidence="2">Cytoplasm</location>
    </subcellularLocation>
    <subcellularLocation>
        <location evidence="1 8">Nucleus</location>
    </subcellularLocation>
</comment>
<dbReference type="InterPro" id="IPR047410">
    <property type="entry name" value="FH_FOXO6"/>
</dbReference>
<dbReference type="GO" id="GO:0000981">
    <property type="term" value="F:DNA-binding transcription factor activity, RNA polymerase II-specific"/>
    <property type="evidence" value="ECO:0007669"/>
    <property type="project" value="TreeGrafter"/>
</dbReference>
<dbReference type="OrthoDB" id="5954824at2759"/>
<dbReference type="InterPro" id="IPR030456">
    <property type="entry name" value="TF_fork_head_CS_2"/>
</dbReference>
<dbReference type="Pfam" id="PF16676">
    <property type="entry name" value="FOXO-TAD"/>
    <property type="match status" value="1"/>
</dbReference>
<evidence type="ECO:0000313" key="11">
    <source>
        <dbReference type="Ensembl" id="ENSMAMP00000003027.1"/>
    </source>
</evidence>
<keyword evidence="12" id="KW-1185">Reference proteome</keyword>
<evidence type="ECO:0000256" key="5">
    <source>
        <dbReference type="ARBA" id="ARBA00023125"/>
    </source>
</evidence>
<dbReference type="PRINTS" id="PR00053">
    <property type="entry name" value="FORKHEAD"/>
</dbReference>
<dbReference type="FunCoup" id="A0A3Q3KNG4">
    <property type="interactions" value="25"/>
</dbReference>
<sequence>MLMMMENSGMDAHQVDIDSEFEPHSRSRTCTWPLPCPEDFPGGEEASRGLALASVKVEQYNVPACRGERKGGAPAEIKHPAGAPAPVVAAPACMSGAALDVAGQLRKAKSSRRNAWGNLSYADLITRAIESAPEKRLTLSQIYDWMVRFVPYFKDKGDSNSSAGWKNSIRHNLSLHSRFIRVQNEGTGKSSWWMLNPEGGKMGKGPRRRAASIDNGTRYLKTKGRISRKRAGAIGLGRGQGQGGGPALQGSPEHASPAGKGGVGMGGEEYDTWTDLHSRTSSSASTLSGCLSPILAEAEADEPEEGGLSCSASPRLYPSPSSTRSPALGTGGHCPTVELPQLTDLTGAISLDESGYPQPQQIKCNSYPYVPGPKAEGSYCGPMYGQSSIGMLRHHTPMETIQENKPASFQRPMRGYSENNALQSLLTGGPSYCGKDTLMSQGTNGVHSQPSHNQNPNHNHNHNHSQEHAHNLSLHNGNGSVHDQNTTRHQNHNQGHKRQASLDYNHSHKPLPAHDYGASHDHGHTNKVNPSHDHNPRSSQGHMHSHNPAMHSRPQPQALSPRVSTDILQPYSLKTSNHYGPRPHLPTSPSLPPNPAGVMDVPQDPCRLASAPHPRHQPYSGAHHQGMTTSWHGFYHNNHQPGNAGYHGQQHNSHSRMAANLEMENVPNSLDCDVDSILLSDFMDTESMDFNFDGSLSQGVSMGMGMSLGAFACPPPAHSNQSWVPG</sequence>
<dbReference type="PANTHER" id="PTHR45767">
    <property type="entry name" value="FORKHEAD BOX PROTEIN O"/>
    <property type="match status" value="1"/>
</dbReference>
<feature type="domain" description="Fork-head" evidence="10">
    <location>
        <begin position="116"/>
        <end position="210"/>
    </location>
</feature>
<evidence type="ECO:0000256" key="3">
    <source>
        <dbReference type="ARBA" id="ARBA00022490"/>
    </source>
</evidence>
<feature type="compositionally biased region" description="Gly residues" evidence="9">
    <location>
        <begin position="234"/>
        <end position="247"/>
    </location>
</feature>
<dbReference type="InterPro" id="IPR036388">
    <property type="entry name" value="WH-like_DNA-bd_sf"/>
</dbReference>
<dbReference type="Pfam" id="PF16675">
    <property type="entry name" value="FOXO_KIX_bdg"/>
    <property type="match status" value="1"/>
</dbReference>
<keyword evidence="5 8" id="KW-0238">DNA-binding</keyword>
<evidence type="ECO:0000256" key="8">
    <source>
        <dbReference type="PROSITE-ProRule" id="PRU00089"/>
    </source>
</evidence>
<dbReference type="SMART" id="SM00339">
    <property type="entry name" value="FH"/>
    <property type="match status" value="1"/>
</dbReference>
<proteinExistence type="predicted"/>
<evidence type="ECO:0000256" key="1">
    <source>
        <dbReference type="ARBA" id="ARBA00004123"/>
    </source>
</evidence>
<evidence type="ECO:0000313" key="12">
    <source>
        <dbReference type="Proteomes" id="UP000261640"/>
    </source>
</evidence>
<protein>
    <submittedName>
        <fullName evidence="11">Forkhead box O6 b</fullName>
    </submittedName>
</protein>
<evidence type="ECO:0000256" key="6">
    <source>
        <dbReference type="ARBA" id="ARBA00023163"/>
    </source>
</evidence>
<dbReference type="Ensembl" id="ENSMAMT00000003088.2">
    <property type="protein sequence ID" value="ENSMAMP00000003027.1"/>
    <property type="gene ID" value="ENSMAMG00000002099.2"/>
</dbReference>
<accession>A0A3Q3KNG4</accession>
<dbReference type="GeneID" id="113125897"/>
<dbReference type="AlphaFoldDB" id="A0A3Q3KNG4"/>
<dbReference type="Gene3D" id="1.10.10.10">
    <property type="entry name" value="Winged helix-like DNA-binding domain superfamily/Winged helix DNA-binding domain"/>
    <property type="match status" value="1"/>
</dbReference>
<feature type="region of interest" description="Disordered" evidence="9">
    <location>
        <begin position="299"/>
        <end position="334"/>
    </location>
</feature>
<dbReference type="GO" id="GO:0005737">
    <property type="term" value="C:cytoplasm"/>
    <property type="evidence" value="ECO:0007669"/>
    <property type="project" value="UniProtKB-SubCell"/>
</dbReference>
<keyword evidence="6" id="KW-0804">Transcription</keyword>
<dbReference type="InterPro" id="IPR032068">
    <property type="entry name" value="FOXO_KIX-bd"/>
</dbReference>
<keyword evidence="3" id="KW-0963">Cytoplasm</keyword>
<feature type="region of interest" description="Disordered" evidence="9">
    <location>
        <begin position="433"/>
        <end position="560"/>
    </location>
</feature>
<keyword evidence="4" id="KW-0805">Transcription regulation</keyword>
<feature type="compositionally biased region" description="Pro residues" evidence="9">
    <location>
        <begin position="583"/>
        <end position="595"/>
    </location>
</feature>
<reference evidence="11" key="2">
    <citation type="submission" date="2025-09" db="UniProtKB">
        <authorList>
            <consortium name="Ensembl"/>
        </authorList>
    </citation>
    <scope>IDENTIFICATION</scope>
</reference>
<reference evidence="11" key="1">
    <citation type="submission" date="2025-08" db="UniProtKB">
        <authorList>
            <consortium name="Ensembl"/>
        </authorList>
    </citation>
    <scope>IDENTIFICATION</scope>
</reference>
<organism evidence="11 12">
    <name type="scientific">Mastacembelus armatus</name>
    <name type="common">zig-zag eel</name>
    <dbReference type="NCBI Taxonomy" id="205130"/>
    <lineage>
        <taxon>Eukaryota</taxon>
        <taxon>Metazoa</taxon>
        <taxon>Chordata</taxon>
        <taxon>Craniata</taxon>
        <taxon>Vertebrata</taxon>
        <taxon>Euteleostomi</taxon>
        <taxon>Actinopterygii</taxon>
        <taxon>Neopterygii</taxon>
        <taxon>Teleostei</taxon>
        <taxon>Neoteleostei</taxon>
        <taxon>Acanthomorphata</taxon>
        <taxon>Anabantaria</taxon>
        <taxon>Synbranchiformes</taxon>
        <taxon>Mastacembelidae</taxon>
        <taxon>Mastacembelus</taxon>
    </lineage>
</organism>
<evidence type="ECO:0000256" key="2">
    <source>
        <dbReference type="ARBA" id="ARBA00004496"/>
    </source>
</evidence>
<feature type="compositionally biased region" description="Polar residues" evidence="9">
    <location>
        <begin position="473"/>
        <end position="488"/>
    </location>
</feature>
<dbReference type="PANTHER" id="PTHR45767:SF5">
    <property type="entry name" value="FORKHEAD BOX PROTEIN O6"/>
    <property type="match status" value="1"/>
</dbReference>
<dbReference type="STRING" id="205130.ENSMAMP00000003027"/>
<dbReference type="PROSITE" id="PS00658">
    <property type="entry name" value="FORK_HEAD_2"/>
    <property type="match status" value="1"/>
</dbReference>